<evidence type="ECO:0000313" key="1">
    <source>
        <dbReference type="EMBL" id="TDO41223.1"/>
    </source>
</evidence>
<comment type="caution">
    <text evidence="1">The sequence shown here is derived from an EMBL/GenBank/DDBJ whole genome shotgun (WGS) entry which is preliminary data.</text>
</comment>
<reference evidence="1 2" key="1">
    <citation type="submission" date="2019-03" db="EMBL/GenBank/DDBJ databases">
        <title>Sequencing the genomes of 1000 actinobacteria strains.</title>
        <authorList>
            <person name="Klenk H.-P."/>
        </authorList>
    </citation>
    <scope>NUCLEOTIDE SEQUENCE [LARGE SCALE GENOMIC DNA]</scope>
    <source>
        <strain evidence="1 2">DSM 43805</strain>
    </source>
</reference>
<organism evidence="1 2">
    <name type="scientific">Paractinoplanes brasiliensis</name>
    <dbReference type="NCBI Taxonomy" id="52695"/>
    <lineage>
        <taxon>Bacteria</taxon>
        <taxon>Bacillati</taxon>
        <taxon>Actinomycetota</taxon>
        <taxon>Actinomycetes</taxon>
        <taxon>Micromonosporales</taxon>
        <taxon>Micromonosporaceae</taxon>
        <taxon>Paractinoplanes</taxon>
    </lineage>
</organism>
<dbReference type="AlphaFoldDB" id="A0A4R6JWR1"/>
<evidence type="ECO:0000313" key="2">
    <source>
        <dbReference type="Proteomes" id="UP000294901"/>
    </source>
</evidence>
<gene>
    <name evidence="1" type="ORF">C8E87_4952</name>
</gene>
<dbReference type="Proteomes" id="UP000294901">
    <property type="component" value="Unassembled WGS sequence"/>
</dbReference>
<proteinExistence type="predicted"/>
<accession>A0A4R6JWR1</accession>
<keyword evidence="2" id="KW-1185">Reference proteome</keyword>
<sequence>MMNWDPEDQLSGFCSVGLLEWVLVSVPRRPNLRRLAALLQPEGKAGLKGDSPGRRISITPSKSTGSQWWSCTAKESLCSLCF</sequence>
<dbReference type="EMBL" id="SNWR01000001">
    <property type="protein sequence ID" value="TDO41223.1"/>
    <property type="molecule type" value="Genomic_DNA"/>
</dbReference>
<protein>
    <submittedName>
        <fullName evidence="1">Uncharacterized protein</fullName>
    </submittedName>
</protein>
<name>A0A4R6JWR1_9ACTN</name>